<feature type="binding site" evidence="8">
    <location>
        <position position="172"/>
    </location>
    <ligand>
        <name>Zn(2+)</name>
        <dbReference type="ChEBI" id="CHEBI:29105"/>
        <label>2</label>
    </ligand>
</feature>
<feature type="binding site" evidence="8">
    <location>
        <position position="311"/>
    </location>
    <ligand>
        <name>Zn(2+)</name>
        <dbReference type="ChEBI" id="CHEBI:29105"/>
        <label>2</label>
    </ligand>
</feature>
<feature type="active site" description="Proton acceptor" evidence="7">
    <location>
        <position position="200"/>
    </location>
</feature>
<organism evidence="9 10">
    <name type="scientific">Ruminococcus flavefaciens</name>
    <dbReference type="NCBI Taxonomy" id="1265"/>
    <lineage>
        <taxon>Bacteria</taxon>
        <taxon>Bacillati</taxon>
        <taxon>Bacillota</taxon>
        <taxon>Clostridia</taxon>
        <taxon>Eubacteriales</taxon>
        <taxon>Oscillospiraceae</taxon>
        <taxon>Ruminococcus</taxon>
    </lineage>
</organism>
<comment type="cofactor">
    <cofactor evidence="8">
        <name>a divalent metal cation</name>
        <dbReference type="ChEBI" id="CHEBI:60240"/>
    </cofactor>
    <text evidence="8">Binds 2 divalent metal cations per subunit.</text>
</comment>
<evidence type="ECO:0000256" key="8">
    <source>
        <dbReference type="PIRSR" id="PIRSR001123-2"/>
    </source>
</evidence>
<dbReference type="SUPFAM" id="SSF53187">
    <property type="entry name" value="Zn-dependent exopeptidases"/>
    <property type="match status" value="1"/>
</dbReference>
<dbReference type="Pfam" id="PF05343">
    <property type="entry name" value="Peptidase_M42"/>
    <property type="match status" value="1"/>
</dbReference>
<evidence type="ECO:0000256" key="5">
    <source>
        <dbReference type="ARBA" id="ARBA00022801"/>
    </source>
</evidence>
<evidence type="ECO:0000256" key="3">
    <source>
        <dbReference type="ARBA" id="ARBA00022670"/>
    </source>
</evidence>
<evidence type="ECO:0000313" key="10">
    <source>
        <dbReference type="Proteomes" id="UP000183461"/>
    </source>
</evidence>
<dbReference type="CDD" id="cd05656">
    <property type="entry name" value="M42_Frv"/>
    <property type="match status" value="1"/>
</dbReference>
<feature type="binding site" evidence="8">
    <location>
        <position position="172"/>
    </location>
    <ligand>
        <name>Zn(2+)</name>
        <dbReference type="ChEBI" id="CHEBI:29105"/>
        <label>1</label>
    </ligand>
</feature>
<evidence type="ECO:0000256" key="1">
    <source>
        <dbReference type="ARBA" id="ARBA00006272"/>
    </source>
</evidence>
<feature type="binding site" evidence="8">
    <location>
        <position position="201"/>
    </location>
    <ligand>
        <name>Zn(2+)</name>
        <dbReference type="ChEBI" id="CHEBI:29105"/>
        <label>2</label>
    </ligand>
</feature>
<evidence type="ECO:0000256" key="4">
    <source>
        <dbReference type="ARBA" id="ARBA00022723"/>
    </source>
</evidence>
<dbReference type="InterPro" id="IPR023367">
    <property type="entry name" value="Peptidase_M42_dom2"/>
</dbReference>
<dbReference type="InterPro" id="IPR008007">
    <property type="entry name" value="Peptidase_M42"/>
</dbReference>
<dbReference type="GO" id="GO:0006508">
    <property type="term" value="P:proteolysis"/>
    <property type="evidence" value="ECO:0007669"/>
    <property type="project" value="UniProtKB-KW"/>
</dbReference>
<dbReference type="Gene3D" id="3.40.630.10">
    <property type="entry name" value="Zn peptidases"/>
    <property type="match status" value="1"/>
</dbReference>
<proteinExistence type="inferred from homology"/>
<dbReference type="SUPFAM" id="SSF101821">
    <property type="entry name" value="Aminopeptidase/glucanase lid domain"/>
    <property type="match status" value="1"/>
</dbReference>
<keyword evidence="4 8" id="KW-0479">Metal-binding</keyword>
<dbReference type="RefSeq" id="WP_072301048.1">
    <property type="nucleotide sequence ID" value="NZ_FPIP01000009.1"/>
</dbReference>
<dbReference type="Gene3D" id="2.40.30.40">
    <property type="entry name" value="Peptidase M42, domain 2"/>
    <property type="match status" value="1"/>
</dbReference>
<evidence type="ECO:0000256" key="6">
    <source>
        <dbReference type="PIRNR" id="PIRNR001123"/>
    </source>
</evidence>
<evidence type="ECO:0000256" key="7">
    <source>
        <dbReference type="PIRSR" id="PIRSR001123-1"/>
    </source>
</evidence>
<dbReference type="PANTHER" id="PTHR32481">
    <property type="entry name" value="AMINOPEPTIDASE"/>
    <property type="match status" value="1"/>
</dbReference>
<dbReference type="InterPro" id="IPR051464">
    <property type="entry name" value="Peptidase_M42_aminopept"/>
</dbReference>
<accession>A0A1K1PM49</accession>
<sequence>MKELLKKLCLTDSVSGDENAVRELIISRIKDVCEYRVDNLGSIICFKKGRKTPEKKLMICAHMDEVGFMVTYIRSDGTLSFGNVGGIDPSVVIGRQVRVGKSRISGVVGSTAVHNLSKEQREKAPKTDSLYIDIGADDKEEAEKYVSLGDCAYFDSEFTELGERRIKAKAIDDRAGCAMMIELLHEELEYDTYFVFNVQEEIGLRGSTASAFAVAPDYAVVLESTTAADIDGASGAKRVCALGGGPVVSFMDRHTIYDKELYSLAFDIAKEQGFPCQTKTMIAGGNDAGAIHISGKGVRTIAVSLPCRYLHSPSSVIEYADMENSYKLVKALIGRIHEI</sequence>
<protein>
    <submittedName>
        <fullName evidence="9">Endoglucanase</fullName>
    </submittedName>
</protein>
<feature type="binding site" evidence="8">
    <location>
        <position position="62"/>
    </location>
    <ligand>
        <name>Zn(2+)</name>
        <dbReference type="ChEBI" id="CHEBI:29105"/>
        <label>1</label>
    </ligand>
</feature>
<evidence type="ECO:0000256" key="2">
    <source>
        <dbReference type="ARBA" id="ARBA00022438"/>
    </source>
</evidence>
<dbReference type="EMBL" id="FPIP01000009">
    <property type="protein sequence ID" value="SFW48676.1"/>
    <property type="molecule type" value="Genomic_DNA"/>
</dbReference>
<comment type="similarity">
    <text evidence="1 6">Belongs to the peptidase M42 family.</text>
</comment>
<keyword evidence="5" id="KW-0378">Hydrolase</keyword>
<dbReference type="GO" id="GO:0004177">
    <property type="term" value="F:aminopeptidase activity"/>
    <property type="evidence" value="ECO:0007669"/>
    <property type="project" value="UniProtKB-UniRule"/>
</dbReference>
<gene>
    <name evidence="9" type="ORF">SAMN02910280_2873</name>
</gene>
<keyword evidence="3" id="KW-0645">Protease</keyword>
<dbReference type="AlphaFoldDB" id="A0A1K1PM49"/>
<keyword evidence="2" id="KW-0031">Aminopeptidase</keyword>
<dbReference type="PIRSF" id="PIRSF001123">
    <property type="entry name" value="PepA_GA"/>
    <property type="match status" value="1"/>
</dbReference>
<name>A0A1K1PM49_RUMFL</name>
<dbReference type="PANTHER" id="PTHR32481:SF5">
    <property type="entry name" value="ENDOGLUCANASE"/>
    <property type="match status" value="1"/>
</dbReference>
<dbReference type="GO" id="GO:0046872">
    <property type="term" value="F:metal ion binding"/>
    <property type="evidence" value="ECO:0007669"/>
    <property type="project" value="UniProtKB-UniRule"/>
</dbReference>
<reference evidence="9 10" key="1">
    <citation type="submission" date="2016-11" db="EMBL/GenBank/DDBJ databases">
        <authorList>
            <person name="Jaros S."/>
            <person name="Januszkiewicz K."/>
            <person name="Wedrychowicz H."/>
        </authorList>
    </citation>
    <scope>NUCLEOTIDE SEQUENCE [LARGE SCALE GENOMIC DNA]</scope>
    <source>
        <strain evidence="9 10">YL228</strain>
    </source>
</reference>
<feature type="binding site" evidence="8">
    <location>
        <position position="223"/>
    </location>
    <ligand>
        <name>Zn(2+)</name>
        <dbReference type="ChEBI" id="CHEBI:29105"/>
        <label>1</label>
    </ligand>
</feature>
<dbReference type="Proteomes" id="UP000183461">
    <property type="component" value="Unassembled WGS sequence"/>
</dbReference>
<evidence type="ECO:0000313" key="9">
    <source>
        <dbReference type="EMBL" id="SFW48676.1"/>
    </source>
</evidence>